<evidence type="ECO:0000256" key="1">
    <source>
        <dbReference type="SAM" id="MobiDB-lite"/>
    </source>
</evidence>
<dbReference type="EMBL" id="PGFS01000001">
    <property type="protein sequence ID" value="MDH4572932.1"/>
    <property type="molecule type" value="Genomic_DNA"/>
</dbReference>
<name>A0ABT6I5I7_9GAMM</name>
<organism evidence="2 3">
    <name type="scientific">Salinicola acroporae</name>
    <dbReference type="NCBI Taxonomy" id="1541440"/>
    <lineage>
        <taxon>Bacteria</taxon>
        <taxon>Pseudomonadati</taxon>
        <taxon>Pseudomonadota</taxon>
        <taxon>Gammaproteobacteria</taxon>
        <taxon>Oceanospirillales</taxon>
        <taxon>Halomonadaceae</taxon>
        <taxon>Salinicola</taxon>
    </lineage>
</organism>
<dbReference type="Proteomes" id="UP001162135">
    <property type="component" value="Unassembled WGS sequence"/>
</dbReference>
<evidence type="ECO:0000313" key="3">
    <source>
        <dbReference type="Proteomes" id="UP001162135"/>
    </source>
</evidence>
<dbReference type="Pfam" id="PF16587">
    <property type="entry name" value="DUF5061"/>
    <property type="match status" value="1"/>
</dbReference>
<evidence type="ECO:0008006" key="4">
    <source>
        <dbReference type="Google" id="ProtNLM"/>
    </source>
</evidence>
<keyword evidence="3" id="KW-1185">Reference proteome</keyword>
<reference evidence="2" key="2">
    <citation type="submission" date="2017-11" db="EMBL/GenBank/DDBJ databases">
        <authorList>
            <person name="Das S.K."/>
        </authorList>
    </citation>
    <scope>NUCLEOTIDE SEQUENCE</scope>
    <source>
        <strain evidence="2">S4-41</strain>
    </source>
</reference>
<sequence>MAKGSKAPGDNARETEGRVGTMKNEIRKRRRVDGASRWLALALMLAAMSGCATSSQQRFGDGAVMPMNDAMPVNGPLATFLDSAATGSVTNLATTPWGPNVSIHARERYFSASGRRCIRLDVTRNVAPAGVPVGQVSCLVPGKGWYAQRLVTEIIR</sequence>
<feature type="region of interest" description="Disordered" evidence="1">
    <location>
        <begin position="1"/>
        <end position="26"/>
    </location>
</feature>
<proteinExistence type="predicted"/>
<gene>
    <name evidence="2" type="ORF">CUR86_11020</name>
</gene>
<protein>
    <recommendedName>
        <fullName evidence="4">Common-antigen outer membrane protein</fullName>
    </recommendedName>
</protein>
<evidence type="ECO:0000313" key="2">
    <source>
        <dbReference type="EMBL" id="MDH4572932.1"/>
    </source>
</evidence>
<comment type="caution">
    <text evidence="2">The sequence shown here is derived from an EMBL/GenBank/DDBJ whole genome shotgun (WGS) entry which is preliminary data.</text>
</comment>
<accession>A0ABT6I5I7</accession>
<reference evidence="2" key="1">
    <citation type="journal article" date="2015" name="Antonie Van Leeuwenhoek">
        <title>Comparative 16S rRNA signatures and multilocus sequence analysis for the genus Salinicola and description of Salinicola acroporae sp. nov., isolated from coral Acropora digitifera.</title>
        <authorList>
            <person name="Lepcha R.T."/>
            <person name="Poddar A."/>
            <person name="Schumann P."/>
            <person name="Das S.K."/>
        </authorList>
    </citation>
    <scope>NUCLEOTIDE SEQUENCE</scope>
    <source>
        <strain evidence="2">S4-41</strain>
    </source>
</reference>
<dbReference type="InterPro" id="IPR032258">
    <property type="entry name" value="DUF5061"/>
</dbReference>